<dbReference type="EMBL" id="DVNF01000013">
    <property type="protein sequence ID" value="HIU59834.1"/>
    <property type="molecule type" value="Genomic_DNA"/>
</dbReference>
<organism evidence="1 2">
    <name type="scientific">Candidatus Stercoripulliclostridium merdigallinarum</name>
    <dbReference type="NCBI Taxonomy" id="2840951"/>
    <lineage>
        <taxon>Bacteria</taxon>
        <taxon>Bacillati</taxon>
        <taxon>Bacillota</taxon>
        <taxon>Clostridia</taxon>
        <taxon>Eubacteriales</taxon>
        <taxon>Candidatus Stercoripulliclostridium</taxon>
    </lineage>
</organism>
<protein>
    <submittedName>
        <fullName evidence="1">Uncharacterized protein</fullName>
    </submittedName>
</protein>
<gene>
    <name evidence="1" type="ORF">IAB05_00420</name>
</gene>
<name>A0A9D1MGU7_9FIRM</name>
<dbReference type="Proteomes" id="UP000824094">
    <property type="component" value="Unassembled WGS sequence"/>
</dbReference>
<reference evidence="1" key="2">
    <citation type="journal article" date="2021" name="PeerJ">
        <title>Extensive microbial diversity within the chicken gut microbiome revealed by metagenomics and culture.</title>
        <authorList>
            <person name="Gilroy R."/>
            <person name="Ravi A."/>
            <person name="Getino M."/>
            <person name="Pursley I."/>
            <person name="Horton D.L."/>
            <person name="Alikhan N.F."/>
            <person name="Baker D."/>
            <person name="Gharbi K."/>
            <person name="Hall N."/>
            <person name="Watson M."/>
            <person name="Adriaenssens E.M."/>
            <person name="Foster-Nyarko E."/>
            <person name="Jarju S."/>
            <person name="Secka A."/>
            <person name="Antonio M."/>
            <person name="Oren A."/>
            <person name="Chaudhuri R.R."/>
            <person name="La Ragione R."/>
            <person name="Hildebrand F."/>
            <person name="Pallen M.J."/>
        </authorList>
    </citation>
    <scope>NUCLEOTIDE SEQUENCE</scope>
    <source>
        <strain evidence="1">18911</strain>
    </source>
</reference>
<dbReference type="AlphaFoldDB" id="A0A9D1MGU7"/>
<reference evidence="1" key="1">
    <citation type="submission" date="2020-10" db="EMBL/GenBank/DDBJ databases">
        <authorList>
            <person name="Gilroy R."/>
        </authorList>
    </citation>
    <scope>NUCLEOTIDE SEQUENCE</scope>
    <source>
        <strain evidence="1">18911</strain>
    </source>
</reference>
<sequence length="75" mass="8106">MLPNKLLPDSLGGAFQELKTALDNGKKCIVTGAAKNARRHISCATGRFVLFVAPDRMQAVEAQEILADYYGGRVV</sequence>
<accession>A0A9D1MGU7</accession>
<evidence type="ECO:0000313" key="1">
    <source>
        <dbReference type="EMBL" id="HIU59834.1"/>
    </source>
</evidence>
<feature type="non-terminal residue" evidence="1">
    <location>
        <position position="75"/>
    </location>
</feature>
<evidence type="ECO:0000313" key="2">
    <source>
        <dbReference type="Proteomes" id="UP000824094"/>
    </source>
</evidence>
<comment type="caution">
    <text evidence="1">The sequence shown here is derived from an EMBL/GenBank/DDBJ whole genome shotgun (WGS) entry which is preliminary data.</text>
</comment>
<proteinExistence type="predicted"/>